<dbReference type="InterPro" id="IPR018222">
    <property type="entry name" value="Nuclear_transport_factor_2_euk"/>
</dbReference>
<dbReference type="SUPFAM" id="SSF54427">
    <property type="entry name" value="NTF2-like"/>
    <property type="match status" value="1"/>
</dbReference>
<dbReference type="Gene3D" id="3.10.450.50">
    <property type="match status" value="1"/>
</dbReference>
<organism evidence="5">
    <name type="scientific">Salpingoeca rosetta (strain ATCC 50818 / BSB-021)</name>
    <dbReference type="NCBI Taxonomy" id="946362"/>
    <lineage>
        <taxon>Eukaryota</taxon>
        <taxon>Choanoflagellata</taxon>
        <taxon>Craspedida</taxon>
        <taxon>Salpingoecidae</taxon>
        <taxon>Salpingoeca</taxon>
    </lineage>
</organism>
<dbReference type="GeneID" id="16067616"/>
<dbReference type="OrthoDB" id="6507044at2759"/>
<reference evidence="4" key="1">
    <citation type="submission" date="2009-08" db="EMBL/GenBank/DDBJ databases">
        <title>Annotation of Salpingoeca rosetta.</title>
        <authorList>
            <consortium name="The Broad Institute Genome Sequencing Platform"/>
            <person name="Russ C."/>
            <person name="Cuomo C."/>
            <person name="Burger G."/>
            <person name="Gray M.W."/>
            <person name="Holland P.W.H."/>
            <person name="King N."/>
            <person name="Lang F.B.F."/>
            <person name="Roger A.J."/>
            <person name="Ruiz-Trillo I."/>
            <person name="Young S.K."/>
            <person name="Zeng Q."/>
            <person name="Gargeya S."/>
            <person name="Alvarado L."/>
            <person name="Berlin A."/>
            <person name="Chapman S.B."/>
            <person name="Chen Z."/>
            <person name="Freedman E."/>
            <person name="Gellesch M."/>
            <person name="Goldberg J."/>
            <person name="Griggs A."/>
            <person name="Gujja S."/>
            <person name="Heilman E."/>
            <person name="Heiman D."/>
            <person name="Howarth C."/>
            <person name="Mehta T."/>
            <person name="Neiman D."/>
            <person name="Pearson M."/>
            <person name="Roberts A."/>
            <person name="Saif S."/>
            <person name="Shea T."/>
            <person name="Shenoy N."/>
            <person name="Sisk P."/>
            <person name="Stolte C."/>
            <person name="Sykes S."/>
            <person name="White J."/>
            <person name="Yandava C."/>
            <person name="Haas B."/>
            <person name="Nusbaum C."/>
            <person name="Birren B."/>
        </authorList>
    </citation>
    <scope>NUCLEOTIDE SEQUENCE [LARGE SCALE GENOMIC DNA]</scope>
    <source>
        <strain evidence="4">ATCC 50818</strain>
    </source>
</reference>
<keyword evidence="2" id="KW-0653">Protein transport</keyword>
<dbReference type="InterPro" id="IPR032710">
    <property type="entry name" value="NTF2-like_dom_sf"/>
</dbReference>
<keyword evidence="2" id="KW-0539">Nucleus</keyword>
<comment type="function">
    <text evidence="2">Has a role in nuclear-cytoplasmic transport of proteins and mRNAs.</text>
</comment>
<accession>F2TW42</accession>
<dbReference type="GO" id="GO:0006606">
    <property type="term" value="P:protein import into nucleus"/>
    <property type="evidence" value="ECO:0007669"/>
    <property type="project" value="UniProtKB-ARBA"/>
</dbReference>
<keyword evidence="5" id="KW-1185">Reference proteome</keyword>
<dbReference type="InterPro" id="IPR002075">
    <property type="entry name" value="NTF2_dom"/>
</dbReference>
<feature type="domain" description="NTF2" evidence="3">
    <location>
        <begin position="8"/>
        <end position="115"/>
    </location>
</feature>
<evidence type="ECO:0000259" key="3">
    <source>
        <dbReference type="PROSITE" id="PS50177"/>
    </source>
</evidence>
<dbReference type="GO" id="GO:0005635">
    <property type="term" value="C:nuclear envelope"/>
    <property type="evidence" value="ECO:0007669"/>
    <property type="project" value="UniProtKB-ARBA"/>
</dbReference>
<proteinExistence type="predicted"/>
<evidence type="ECO:0000313" key="4">
    <source>
        <dbReference type="EMBL" id="EGD72288.1"/>
    </source>
</evidence>
<dbReference type="Pfam" id="PF02136">
    <property type="entry name" value="NTF2"/>
    <property type="match status" value="1"/>
</dbReference>
<evidence type="ECO:0000256" key="2">
    <source>
        <dbReference type="RuleBase" id="RU369002"/>
    </source>
</evidence>
<dbReference type="Proteomes" id="UP000007799">
    <property type="component" value="Unassembled WGS sequence"/>
</dbReference>
<protein>
    <recommendedName>
        <fullName evidence="3">NTF2 domain-containing protein</fullName>
    </recommendedName>
</protein>
<keyword evidence="2" id="KW-0813">Transport</keyword>
<dbReference type="OMA" id="QFVEYYY"/>
<dbReference type="InParanoid" id="F2TW42"/>
<dbReference type="PANTHER" id="PTHR12612">
    <property type="entry name" value="NUCLEAR TRANSPORT FACTOR 2"/>
    <property type="match status" value="1"/>
</dbReference>
<dbReference type="KEGG" id="sre:PTSG_00309"/>
<dbReference type="GO" id="GO:0051028">
    <property type="term" value="P:mRNA transport"/>
    <property type="evidence" value="ECO:0007669"/>
    <property type="project" value="UniProtKB-UniRule"/>
</dbReference>
<dbReference type="EMBL" id="GL832955">
    <property type="protein sequence ID" value="EGD72288.1"/>
    <property type="molecule type" value="Genomic_DNA"/>
</dbReference>
<dbReference type="eggNOG" id="KOG2104">
    <property type="taxonomic scope" value="Eukaryota"/>
</dbReference>
<dbReference type="GO" id="GO:0005737">
    <property type="term" value="C:cytoplasm"/>
    <property type="evidence" value="ECO:0007669"/>
    <property type="project" value="UniProtKB-SubCell"/>
</dbReference>
<dbReference type="STRING" id="946362.F2TW42"/>
<dbReference type="CDD" id="cd00780">
    <property type="entry name" value="NTF2"/>
    <property type="match status" value="1"/>
</dbReference>
<dbReference type="RefSeq" id="XP_004998858.1">
    <property type="nucleotide sequence ID" value="XM_004998801.1"/>
</dbReference>
<dbReference type="FunCoup" id="F2TW42">
    <property type="interactions" value="1910"/>
</dbReference>
<dbReference type="PROSITE" id="PS50177">
    <property type="entry name" value="NTF2_DOMAIN"/>
    <property type="match status" value="1"/>
</dbReference>
<name>F2TW42_SALR5</name>
<dbReference type="AlphaFoldDB" id="F2TW42"/>
<evidence type="ECO:0000313" key="5">
    <source>
        <dbReference type="Proteomes" id="UP000007799"/>
    </source>
</evidence>
<dbReference type="InterPro" id="IPR045875">
    <property type="entry name" value="NTF2"/>
</dbReference>
<sequence>MNPQYEEIGRAFAEHYYNIFQTNREQLFTLYQDDSMLTFEGTPVQGQADIAKKFQALSFRSIQINCTAIDCQPRPDGTIFVAVIGQIQVSQPCPQQCSNPLHLSVLDTCERAPFM</sequence>
<evidence type="ECO:0000256" key="1">
    <source>
        <dbReference type="ARBA" id="ARBA00022490"/>
    </source>
</evidence>
<comment type="subcellular location">
    <subcellularLocation>
        <location evidence="2">Cytoplasm</location>
    </subcellularLocation>
    <subcellularLocation>
        <location evidence="2">Nucleus</location>
    </subcellularLocation>
</comment>
<keyword evidence="1 2" id="KW-0963">Cytoplasm</keyword>
<dbReference type="FunFam" id="3.10.450.50:FF:000005">
    <property type="entry name" value="Nuclear transport factor 2"/>
    <property type="match status" value="1"/>
</dbReference>
<gene>
    <name evidence="4" type="ORF">PTSG_00309</name>
</gene>